<dbReference type="OrthoDB" id="3806873at2"/>
<dbReference type="AlphaFoldDB" id="D7B4D7"/>
<accession>D7B4D7</accession>
<protein>
    <submittedName>
        <fullName evidence="11">Aminoglycoside phosphotransferase</fullName>
    </submittedName>
</protein>
<feature type="binding site" evidence="8">
    <location>
        <position position="191"/>
    </location>
    <ligand>
        <name>Mg(2+)</name>
        <dbReference type="ChEBI" id="CHEBI:18420"/>
    </ligand>
</feature>
<feature type="active site" description="Proton acceptor" evidence="7">
    <location>
        <position position="186"/>
    </location>
</feature>
<evidence type="ECO:0000313" key="12">
    <source>
        <dbReference type="Proteomes" id="UP000002219"/>
    </source>
</evidence>
<dbReference type="GO" id="GO:0016301">
    <property type="term" value="F:kinase activity"/>
    <property type="evidence" value="ECO:0007669"/>
    <property type="project" value="UniProtKB-KW"/>
</dbReference>
<evidence type="ECO:0000259" key="10">
    <source>
        <dbReference type="Pfam" id="PF01636"/>
    </source>
</evidence>
<dbReference type="Proteomes" id="UP000002219">
    <property type="component" value="Chromosome 1"/>
</dbReference>
<dbReference type="InterPro" id="IPR011009">
    <property type="entry name" value="Kinase-like_dom_sf"/>
</dbReference>
<evidence type="ECO:0000256" key="4">
    <source>
        <dbReference type="ARBA" id="ARBA00022777"/>
    </source>
</evidence>
<dbReference type="GO" id="GO:0046872">
    <property type="term" value="F:metal ion binding"/>
    <property type="evidence" value="ECO:0007669"/>
    <property type="project" value="UniProtKB-KW"/>
</dbReference>
<keyword evidence="8" id="KW-0479">Metal-binding</keyword>
<dbReference type="RefSeq" id="WP_013154539.1">
    <property type="nucleotide sequence ID" value="NC_014210.1"/>
</dbReference>
<dbReference type="eggNOG" id="COG3231">
    <property type="taxonomic scope" value="Bacteria"/>
</dbReference>
<dbReference type="Gene3D" id="3.30.200.20">
    <property type="entry name" value="Phosphorylase Kinase, domain 1"/>
    <property type="match status" value="1"/>
</dbReference>
<dbReference type="InterPro" id="IPR002575">
    <property type="entry name" value="Aminoglycoside_PTrfase"/>
</dbReference>
<name>D7B4D7_NOCDD</name>
<dbReference type="CDD" id="cd05150">
    <property type="entry name" value="APH"/>
    <property type="match status" value="1"/>
</dbReference>
<feature type="region of interest" description="Disordered" evidence="9">
    <location>
        <begin position="207"/>
        <end position="230"/>
    </location>
</feature>
<keyword evidence="6" id="KW-0046">Antibiotic resistance</keyword>
<reference evidence="11 12" key="1">
    <citation type="journal article" date="2010" name="Stand. Genomic Sci.">
        <title>Complete genome sequence of Nocardiopsis dassonvillei type strain (IMRU 509).</title>
        <authorList>
            <person name="Sun H."/>
            <person name="Lapidus A."/>
            <person name="Nolan M."/>
            <person name="Lucas S."/>
            <person name="Del Rio T.G."/>
            <person name="Tice H."/>
            <person name="Cheng J.F."/>
            <person name="Tapia R."/>
            <person name="Han C."/>
            <person name="Goodwin L."/>
            <person name="Pitluck S."/>
            <person name="Pagani I."/>
            <person name="Ivanova N."/>
            <person name="Mavromatis K."/>
            <person name="Mikhailova N."/>
            <person name="Pati A."/>
            <person name="Chen A."/>
            <person name="Palaniappan K."/>
            <person name="Land M."/>
            <person name="Hauser L."/>
            <person name="Chang Y.J."/>
            <person name="Jeffries C.D."/>
            <person name="Djao O.D."/>
            <person name="Rohde M."/>
            <person name="Sikorski J."/>
            <person name="Goker M."/>
            <person name="Woyke T."/>
            <person name="Bristow J."/>
            <person name="Eisen J.A."/>
            <person name="Markowitz V."/>
            <person name="Hugenholtz P."/>
            <person name="Kyrpides N.C."/>
            <person name="Klenk H.P."/>
        </authorList>
    </citation>
    <scope>NUCLEOTIDE SEQUENCE [LARGE SCALE GENOMIC DNA]</scope>
    <source>
        <strain evidence="12">ATCC 23218 / DSM 43111 / CIP 107115 / JCM 7437 / KCTC 9190 / NBRC 14626 / NCTC 10488 / NRRL B-5397 / IMRU 509</strain>
    </source>
</reference>
<dbReference type="STRING" id="446468.Ndas_3531"/>
<keyword evidence="8" id="KW-0460">Magnesium</keyword>
<gene>
    <name evidence="11" type="ordered locus">Ndas_3531</name>
</gene>
<dbReference type="SUPFAM" id="SSF56112">
    <property type="entry name" value="Protein kinase-like (PK-like)"/>
    <property type="match status" value="1"/>
</dbReference>
<evidence type="ECO:0000256" key="2">
    <source>
        <dbReference type="ARBA" id="ARBA00022679"/>
    </source>
</evidence>
<feature type="compositionally biased region" description="Pro residues" evidence="9">
    <location>
        <begin position="216"/>
        <end position="225"/>
    </location>
</feature>
<feature type="domain" description="Aminoglycoside phosphotransferase" evidence="10">
    <location>
        <begin position="18"/>
        <end position="202"/>
    </location>
</feature>
<organism evidence="11 12">
    <name type="scientific">Nocardiopsis dassonvillei (strain ATCC 23218 / DSM 43111 / CIP 107115 / JCM 7437 / KCTC 9190 / NBRC 14626 / NCTC 10488 / NRRL B-5397 / IMRU 509)</name>
    <name type="common">Actinomadura dassonvillei</name>
    <dbReference type="NCBI Taxonomy" id="446468"/>
    <lineage>
        <taxon>Bacteria</taxon>
        <taxon>Bacillati</taxon>
        <taxon>Actinomycetota</taxon>
        <taxon>Actinomycetes</taxon>
        <taxon>Streptosporangiales</taxon>
        <taxon>Nocardiopsidaceae</taxon>
        <taxon>Nocardiopsis</taxon>
    </lineage>
</organism>
<keyword evidence="5" id="KW-0067">ATP-binding</keyword>
<evidence type="ECO:0000256" key="9">
    <source>
        <dbReference type="SAM" id="MobiDB-lite"/>
    </source>
</evidence>
<dbReference type="Gene3D" id="3.90.1200.10">
    <property type="match status" value="2"/>
</dbReference>
<evidence type="ECO:0000256" key="1">
    <source>
        <dbReference type="ARBA" id="ARBA00006219"/>
    </source>
</evidence>
<evidence type="ECO:0000256" key="7">
    <source>
        <dbReference type="PIRSR" id="PIRSR000706-1"/>
    </source>
</evidence>
<evidence type="ECO:0000256" key="3">
    <source>
        <dbReference type="ARBA" id="ARBA00022741"/>
    </source>
</evidence>
<keyword evidence="12" id="KW-1185">Reference proteome</keyword>
<evidence type="ECO:0000256" key="5">
    <source>
        <dbReference type="ARBA" id="ARBA00022840"/>
    </source>
</evidence>
<dbReference type="InterPro" id="IPR024165">
    <property type="entry name" value="Kan/Strep_kinase"/>
</dbReference>
<dbReference type="PIRSF" id="PIRSF000706">
    <property type="entry name" value="Kanamycin_kin"/>
    <property type="match status" value="1"/>
</dbReference>
<keyword evidence="2" id="KW-0808">Transferase</keyword>
<sequence>MRIPPSVDADRVEELDVGLSGARVARLFDARDRPFAVLKSVDADRPDLVAELLGQERRLRWLAGRGLPVPHVLDSGAWAGLRWLTMSHLDGRAAHEPWPAGDRSRVVDLLARAARALHRAPAAGCPFDMTLPAQLERARERVASGLVERSWSAAGREGPPAAEVLSELAGLARALGPGRTALVHGDYCLPNVLLDTGAVRGVAARTHRSAGGVPGPARPDGPPPAGDGRADGWALVDLGRAGLGDPHADLADMVGSLLSPMNPQFGPSDAERFLDAYGREDVDPERLRLCAGVNSFFWPV</sequence>
<keyword evidence="4" id="KW-0418">Kinase</keyword>
<dbReference type="HOGENOM" id="CLU_073027_0_1_11"/>
<dbReference type="GO" id="GO:0005524">
    <property type="term" value="F:ATP binding"/>
    <property type="evidence" value="ECO:0007669"/>
    <property type="project" value="UniProtKB-KW"/>
</dbReference>
<dbReference type="GO" id="GO:0016773">
    <property type="term" value="F:phosphotransferase activity, alcohol group as acceptor"/>
    <property type="evidence" value="ECO:0007669"/>
    <property type="project" value="InterPro"/>
</dbReference>
<dbReference type="KEGG" id="nda:Ndas_3531"/>
<dbReference type="GO" id="GO:0046677">
    <property type="term" value="P:response to antibiotic"/>
    <property type="evidence" value="ECO:0007669"/>
    <property type="project" value="UniProtKB-KW"/>
</dbReference>
<dbReference type="EMBL" id="CP002040">
    <property type="protein sequence ID" value="ADH68932.1"/>
    <property type="molecule type" value="Genomic_DNA"/>
</dbReference>
<feature type="binding site" evidence="8">
    <location>
        <position position="237"/>
    </location>
    <ligand>
        <name>Mg(2+)</name>
        <dbReference type="ChEBI" id="CHEBI:18420"/>
    </ligand>
</feature>
<dbReference type="Pfam" id="PF01636">
    <property type="entry name" value="APH"/>
    <property type="match status" value="1"/>
</dbReference>
<evidence type="ECO:0000256" key="8">
    <source>
        <dbReference type="PIRSR" id="PIRSR000706-2"/>
    </source>
</evidence>
<dbReference type="GeneID" id="91486086"/>
<proteinExistence type="inferred from homology"/>
<evidence type="ECO:0000313" key="11">
    <source>
        <dbReference type="EMBL" id="ADH68932.1"/>
    </source>
</evidence>
<evidence type="ECO:0000256" key="6">
    <source>
        <dbReference type="ARBA" id="ARBA00023251"/>
    </source>
</evidence>
<comment type="similarity">
    <text evidence="1">Belongs to the aminoglycoside phosphotransferase family.</text>
</comment>
<keyword evidence="3" id="KW-0547">Nucleotide-binding</keyword>